<proteinExistence type="predicted"/>
<keyword evidence="2" id="KW-0732">Signal</keyword>
<keyword evidence="4" id="KW-1185">Reference proteome</keyword>
<feature type="signal peptide" evidence="2">
    <location>
        <begin position="1"/>
        <end position="21"/>
    </location>
</feature>
<comment type="caution">
    <text evidence="3">The sequence shown here is derived from an EMBL/GenBank/DDBJ whole genome shotgun (WGS) entry which is preliminary data.</text>
</comment>
<dbReference type="Proteomes" id="UP000567179">
    <property type="component" value="Unassembled WGS sequence"/>
</dbReference>
<evidence type="ECO:0008006" key="5">
    <source>
        <dbReference type="Google" id="ProtNLM"/>
    </source>
</evidence>
<dbReference type="OrthoDB" id="271448at2759"/>
<protein>
    <recommendedName>
        <fullName evidence="5">Apple domain-containing protein</fullName>
    </recommendedName>
</protein>
<evidence type="ECO:0000313" key="4">
    <source>
        <dbReference type="Proteomes" id="UP000567179"/>
    </source>
</evidence>
<accession>A0A8H5B0A3</accession>
<feature type="compositionally biased region" description="Low complexity" evidence="1">
    <location>
        <begin position="108"/>
        <end position="126"/>
    </location>
</feature>
<dbReference type="AlphaFoldDB" id="A0A8H5B0A3"/>
<feature type="chain" id="PRO_5034401534" description="Apple domain-containing protein" evidence="2">
    <location>
        <begin position="22"/>
        <end position="229"/>
    </location>
</feature>
<evidence type="ECO:0000256" key="2">
    <source>
        <dbReference type="SAM" id="SignalP"/>
    </source>
</evidence>
<feature type="region of interest" description="Disordered" evidence="1">
    <location>
        <begin position="93"/>
        <end position="133"/>
    </location>
</feature>
<dbReference type="EMBL" id="JAACJJ010000044">
    <property type="protein sequence ID" value="KAF5314267.1"/>
    <property type="molecule type" value="Genomic_DNA"/>
</dbReference>
<organism evidence="3 4">
    <name type="scientific">Psilocybe cf. subviscida</name>
    <dbReference type="NCBI Taxonomy" id="2480587"/>
    <lineage>
        <taxon>Eukaryota</taxon>
        <taxon>Fungi</taxon>
        <taxon>Dikarya</taxon>
        <taxon>Basidiomycota</taxon>
        <taxon>Agaricomycotina</taxon>
        <taxon>Agaricomycetes</taxon>
        <taxon>Agaricomycetidae</taxon>
        <taxon>Agaricales</taxon>
        <taxon>Agaricineae</taxon>
        <taxon>Strophariaceae</taxon>
        <taxon>Psilocybe</taxon>
    </lineage>
</organism>
<gene>
    <name evidence="3" type="ORF">D9619_011820</name>
</gene>
<reference evidence="3 4" key="1">
    <citation type="journal article" date="2020" name="ISME J.">
        <title>Uncovering the hidden diversity of litter-decomposition mechanisms in mushroom-forming fungi.</title>
        <authorList>
            <person name="Floudas D."/>
            <person name="Bentzer J."/>
            <person name="Ahren D."/>
            <person name="Johansson T."/>
            <person name="Persson P."/>
            <person name="Tunlid A."/>
        </authorList>
    </citation>
    <scope>NUCLEOTIDE SEQUENCE [LARGE SCALE GENOMIC DNA]</scope>
    <source>
        <strain evidence="3 4">CBS 101986</strain>
    </source>
</reference>
<evidence type="ECO:0000256" key="1">
    <source>
        <dbReference type="SAM" id="MobiDB-lite"/>
    </source>
</evidence>
<evidence type="ECO:0000313" key="3">
    <source>
        <dbReference type="EMBL" id="KAF5314267.1"/>
    </source>
</evidence>
<sequence length="229" mass="24335">MRFPTIATAAAVLAVSTGASAQIFGGNLNNVIGFDLTPQNHYGAPTPPWHGGKPGWYYGNNPSKYPQYPCLSGILCRILKYFPYALQCPPPYSPPKPPHTTSKRHTSTKPTSTSNTPTSTTPTVTPTPTPTDGYTPVFSNITAAVQADDYMTFGLVDTVDDCKAMCNGVSGCKFINSYNDVNGKDGSTQLTCSLFSLCHTAADADNRGGQTQPDGSVDFIANSDGFCKN</sequence>
<name>A0A8H5B0A3_9AGAR</name>